<organism evidence="1 2">
    <name type="scientific">Pseudoduganella namucuonensis</name>
    <dbReference type="NCBI Taxonomy" id="1035707"/>
    <lineage>
        <taxon>Bacteria</taxon>
        <taxon>Pseudomonadati</taxon>
        <taxon>Pseudomonadota</taxon>
        <taxon>Betaproteobacteria</taxon>
        <taxon>Burkholderiales</taxon>
        <taxon>Oxalobacteraceae</taxon>
        <taxon>Telluria group</taxon>
        <taxon>Pseudoduganella</taxon>
    </lineage>
</organism>
<keyword evidence="2" id="KW-1185">Reference proteome</keyword>
<dbReference type="AlphaFoldDB" id="A0A1I7J9A3"/>
<dbReference type="InterPro" id="IPR021317">
    <property type="entry name" value="DUF2917"/>
</dbReference>
<evidence type="ECO:0000313" key="1">
    <source>
        <dbReference type="EMBL" id="SFU81714.1"/>
    </source>
</evidence>
<name>A0A1I7J9A3_9BURK</name>
<protein>
    <recommendedName>
        <fullName evidence="3">DUF2917 domain-containing protein</fullName>
    </recommendedName>
</protein>
<dbReference type="RefSeq" id="WP_177307166.1">
    <property type="nucleotide sequence ID" value="NZ_FPBO01000010.1"/>
</dbReference>
<proteinExistence type="predicted"/>
<gene>
    <name evidence="1" type="ORF">SAMN05216552_1010169</name>
</gene>
<dbReference type="Pfam" id="PF11142">
    <property type="entry name" value="DUF2917"/>
    <property type="match status" value="1"/>
</dbReference>
<dbReference type="EMBL" id="FPBO01000010">
    <property type="protein sequence ID" value="SFU81714.1"/>
    <property type="molecule type" value="Genomic_DNA"/>
</dbReference>
<evidence type="ECO:0008006" key="3">
    <source>
        <dbReference type="Google" id="ProtNLM"/>
    </source>
</evidence>
<accession>A0A1I7J9A3</accession>
<evidence type="ECO:0000313" key="2">
    <source>
        <dbReference type="Proteomes" id="UP000199391"/>
    </source>
</evidence>
<sequence length="112" mass="12510">MNQPSAEYELSTDQPLRLEDAGGRVVEAVSGTTWITAYGQRTDFILRPGQRFMVPNDGLTLIEALGRSRVRVAAPIAQSWAHRVLREGGARWSETMTRLRQGLRPAARCDFP</sequence>
<dbReference type="Proteomes" id="UP000199391">
    <property type="component" value="Unassembled WGS sequence"/>
</dbReference>
<reference evidence="2" key="1">
    <citation type="submission" date="2016-10" db="EMBL/GenBank/DDBJ databases">
        <authorList>
            <person name="Varghese N."/>
            <person name="Submissions S."/>
        </authorList>
    </citation>
    <scope>NUCLEOTIDE SEQUENCE [LARGE SCALE GENOMIC DNA]</scope>
    <source>
        <strain evidence="2">CGMCC 1.11014</strain>
    </source>
</reference>